<proteinExistence type="predicted"/>
<evidence type="ECO:0000313" key="2">
    <source>
        <dbReference type="EMBL" id="MCT7965054.1"/>
    </source>
</evidence>
<gene>
    <name evidence="2" type="ORF">NG799_01745</name>
</gene>
<dbReference type="EMBL" id="JAMXFF010000002">
    <property type="protein sequence ID" value="MCT7965054.1"/>
    <property type="molecule type" value="Genomic_DNA"/>
</dbReference>
<accession>A0ABT2MJY9</accession>
<protein>
    <submittedName>
        <fullName evidence="2">BRO family protein</fullName>
    </submittedName>
</protein>
<dbReference type="InterPro" id="IPR018306">
    <property type="entry name" value="Phage_T5_Orf172_DNA-bd"/>
</dbReference>
<comment type="caution">
    <text evidence="2">The sequence shown here is derived from an EMBL/GenBank/DDBJ whole genome shotgun (WGS) entry which is preliminary data.</text>
</comment>
<feature type="domain" description="Bro-N" evidence="1">
    <location>
        <begin position="1"/>
        <end position="104"/>
    </location>
</feature>
<dbReference type="Pfam" id="PF13455">
    <property type="entry name" value="MUG113"/>
    <property type="match status" value="1"/>
</dbReference>
<name>A0ABT2MJY9_9CYAN</name>
<dbReference type="Proteomes" id="UP001525890">
    <property type="component" value="Unassembled WGS sequence"/>
</dbReference>
<dbReference type="SMART" id="SM01040">
    <property type="entry name" value="Bro-N"/>
    <property type="match status" value="1"/>
</dbReference>
<dbReference type="SMART" id="SM00974">
    <property type="entry name" value="T5orf172"/>
    <property type="match status" value="1"/>
</dbReference>
<dbReference type="InterPro" id="IPR003497">
    <property type="entry name" value="BRO_N_domain"/>
</dbReference>
<dbReference type="RefSeq" id="WP_368004789.1">
    <property type="nucleotide sequence ID" value="NZ_JAMXFF010000002.1"/>
</dbReference>
<sequence>MTNLSIFNFHNNQVRIVIIDGKPWFVAKDLCEVLEIKNSRDALTRLDDDEKDTVGITDAIGREQDTTIVSESGMYTLVFSSRKPQTKPFRKWLTSKLSSMRQSADFINFTADNPQYADNSGFIYLAKTPNGWCKIGMSKQPYKRMSSLQTGTPLEVTLVHRVFTFDMVALETSLHEYYSAYWMRGEWFELPDDCIHEFPAVANELDTKLEQICLPE</sequence>
<evidence type="ECO:0000313" key="3">
    <source>
        <dbReference type="Proteomes" id="UP001525890"/>
    </source>
</evidence>
<dbReference type="PROSITE" id="PS51750">
    <property type="entry name" value="BRO_N"/>
    <property type="match status" value="1"/>
</dbReference>
<reference evidence="2 3" key="1">
    <citation type="journal article" date="2022" name="Front. Microbiol.">
        <title>High genomic differentiation and limited gene flow indicate recent cryptic speciation within the genus Laspinema (cyanobacteria).</title>
        <authorList>
            <person name="Stanojkovic A."/>
            <person name="Skoupy S."/>
            <person name="Skaloud P."/>
            <person name="Dvorak P."/>
        </authorList>
    </citation>
    <scope>NUCLEOTIDE SEQUENCE [LARGE SCALE GENOMIC DNA]</scope>
    <source>
        <strain evidence="2 3">D2a</strain>
    </source>
</reference>
<dbReference type="PANTHER" id="PTHR36180">
    <property type="entry name" value="DNA-BINDING PROTEIN-RELATED-RELATED"/>
    <property type="match status" value="1"/>
</dbReference>
<organism evidence="2 3">
    <name type="scientific">Laspinema palackyanum D2a</name>
    <dbReference type="NCBI Taxonomy" id="2953684"/>
    <lineage>
        <taxon>Bacteria</taxon>
        <taxon>Bacillati</taxon>
        <taxon>Cyanobacteriota</taxon>
        <taxon>Cyanophyceae</taxon>
        <taxon>Oscillatoriophycideae</taxon>
        <taxon>Oscillatoriales</taxon>
        <taxon>Laspinemataceae</taxon>
        <taxon>Laspinema</taxon>
        <taxon>Laspinema palackyanum</taxon>
    </lineage>
</organism>
<keyword evidence="3" id="KW-1185">Reference proteome</keyword>
<dbReference type="PANTHER" id="PTHR36180:SF2">
    <property type="entry name" value="BRO FAMILY PROTEIN"/>
    <property type="match status" value="1"/>
</dbReference>
<evidence type="ECO:0000259" key="1">
    <source>
        <dbReference type="PROSITE" id="PS51750"/>
    </source>
</evidence>
<dbReference type="Pfam" id="PF02498">
    <property type="entry name" value="Bro-N"/>
    <property type="match status" value="1"/>
</dbReference>